<dbReference type="Gene3D" id="1.25.40.10">
    <property type="entry name" value="Tetratricopeptide repeat domain"/>
    <property type="match status" value="1"/>
</dbReference>
<dbReference type="RefSeq" id="XP_009494785.1">
    <property type="nucleotide sequence ID" value="XM_009496510.1"/>
</dbReference>
<name>A0A058Z7I9_FONAL</name>
<protein>
    <submittedName>
        <fullName evidence="4">Uncharacterized protein</fullName>
    </submittedName>
</protein>
<dbReference type="AlphaFoldDB" id="A0A058Z7I9"/>
<feature type="repeat" description="TPR" evidence="3">
    <location>
        <begin position="625"/>
        <end position="658"/>
    </location>
</feature>
<evidence type="ECO:0000313" key="5">
    <source>
        <dbReference type="Proteomes" id="UP000030693"/>
    </source>
</evidence>
<dbReference type="InterPro" id="IPR019734">
    <property type="entry name" value="TPR_rpt"/>
</dbReference>
<accession>A0A058Z7I9</accession>
<dbReference type="EMBL" id="KB932204">
    <property type="protein sequence ID" value="KCV70269.1"/>
    <property type="molecule type" value="Genomic_DNA"/>
</dbReference>
<dbReference type="PANTHER" id="PTHR16193">
    <property type="entry name" value="TETRATRICOPEPTIDE REPEAT PROTEIN 27"/>
    <property type="match status" value="1"/>
</dbReference>
<proteinExistence type="predicted"/>
<reference evidence="4" key="1">
    <citation type="submission" date="2013-04" db="EMBL/GenBank/DDBJ databases">
        <title>The Genome Sequence of Fonticula alba ATCC 38817.</title>
        <authorList>
            <consortium name="The Broad Institute Genomics Platform"/>
            <person name="Russ C."/>
            <person name="Cuomo C."/>
            <person name="Burger G."/>
            <person name="Gray M.W."/>
            <person name="Holland P.W.H."/>
            <person name="King N."/>
            <person name="Lang F.B.F."/>
            <person name="Roger A.J."/>
            <person name="Ruiz-Trillo I."/>
            <person name="Brown M."/>
            <person name="Walker B."/>
            <person name="Young S."/>
            <person name="Zeng Q."/>
            <person name="Gargeya S."/>
            <person name="Fitzgerald M."/>
            <person name="Haas B."/>
            <person name="Abouelleil A."/>
            <person name="Allen A.W."/>
            <person name="Alvarado L."/>
            <person name="Arachchi H.M."/>
            <person name="Berlin A.M."/>
            <person name="Chapman S.B."/>
            <person name="Gainer-Dewar J."/>
            <person name="Goldberg J."/>
            <person name="Griggs A."/>
            <person name="Gujja S."/>
            <person name="Hansen M."/>
            <person name="Howarth C."/>
            <person name="Imamovic A."/>
            <person name="Ireland A."/>
            <person name="Larimer J."/>
            <person name="McCowan C."/>
            <person name="Murphy C."/>
            <person name="Pearson M."/>
            <person name="Poon T.W."/>
            <person name="Priest M."/>
            <person name="Roberts A."/>
            <person name="Saif S."/>
            <person name="Shea T."/>
            <person name="Sisk P."/>
            <person name="Sykes S."/>
            <person name="Wortman J."/>
            <person name="Nusbaum C."/>
            <person name="Birren B."/>
        </authorList>
    </citation>
    <scope>NUCLEOTIDE SEQUENCE [LARGE SCALE GENOMIC DNA]</scope>
    <source>
        <strain evidence="4">ATCC 38817</strain>
    </source>
</reference>
<dbReference type="InterPro" id="IPR044244">
    <property type="entry name" value="TTC27/Emw1"/>
</dbReference>
<evidence type="ECO:0000313" key="4">
    <source>
        <dbReference type="EMBL" id="KCV70269.1"/>
    </source>
</evidence>
<keyword evidence="1" id="KW-0677">Repeat</keyword>
<organism evidence="4">
    <name type="scientific">Fonticula alba</name>
    <name type="common">Slime mold</name>
    <dbReference type="NCBI Taxonomy" id="691883"/>
    <lineage>
        <taxon>Eukaryota</taxon>
        <taxon>Rotosphaerida</taxon>
        <taxon>Fonticulaceae</taxon>
        <taxon>Fonticula</taxon>
    </lineage>
</organism>
<dbReference type="PROSITE" id="PS50005">
    <property type="entry name" value="TPR"/>
    <property type="match status" value="2"/>
</dbReference>
<keyword evidence="2 3" id="KW-0802">TPR repeat</keyword>
<sequence>MQLYQQIEWALLSPEGVSALAGLDESASFQFAKDFLAGDFAPIITSPFAREILASSGPLQFDDAVADLSARLAAHCAGTDHTPDSALSLLILGAALLQAFVQANWLGPALEAPVAPAFALLSPGFDPADAITWQRAAVAWVSQDEADAYPLLREPALLIAAVLLFEHAAPLFAAHELTTALLWSARVTFAHQRMLDDRCMNLREAVYARHREFFLSLPAGPGGLALPSLLGKPHPATDPDCPPGSPVSLIYARFYLEHACALHYFHDLTCHAALVAAQAATGLEWELTGALGRKTKFQLDARTMLVVFARYSDTAKAQYFGQKPSQPAAETDIPKALDLNDDQLLDRMRLDDSAAAEVGQLTSEAIFPLDQAILLGFSNYFKLKDPSSDLTSTELTAFVEYLIESPKNWLVHSSTLLLRSRLEASKTRRLERATLQIQALVDQFADAEPGVASRGSLFYQLDYPNLWRMQSDLATLFTKLGLLKSALDLFEKLENWEGLITCLARTGQSSRAEAVVREQLAQHPTPKMYCILGDILGSRDTQPYEQALALARGGHYARAHRALGLIHFKNDEVERALPHLEHASRLNPLGEHNWWTLSGAYAKLENWPKAAGALTRVVSLAPDDAEAWSNLSIYYTKMGRLVESHRSLKEATRLNRDSWRMWENLVLVSLVVNEYSDVILGMSRLLEIRKDNPIDEQNFGRLIHAYMTGKSDASETPLHRYTGQLESLVDRIVEACPGNANVLAICAQFFDFRFKSNLPSSHYVQRVHPEHYEPLPEVTQTMCLDDKAVDLYLRAYRASNLRSGWENDAASLKAVSEHTTAAVEALLARASRHRASGAPDAEGLAKTDLYQARTIIRGFLSRAKRTFPSSPEVQAMEELQAKATA</sequence>
<dbReference type="SUPFAM" id="SSF48452">
    <property type="entry name" value="TPR-like"/>
    <property type="match status" value="1"/>
</dbReference>
<gene>
    <name evidence="4" type="ORF">H696_02599</name>
</gene>
<dbReference type="Proteomes" id="UP000030693">
    <property type="component" value="Unassembled WGS sequence"/>
</dbReference>
<dbReference type="SMART" id="SM00028">
    <property type="entry name" value="TPR"/>
    <property type="match status" value="2"/>
</dbReference>
<dbReference type="STRING" id="691883.A0A058Z7I9"/>
<dbReference type="GeneID" id="20527324"/>
<evidence type="ECO:0000256" key="1">
    <source>
        <dbReference type="ARBA" id="ARBA00022737"/>
    </source>
</evidence>
<dbReference type="PANTHER" id="PTHR16193:SF0">
    <property type="entry name" value="TETRATRICOPEPTIDE REPEAT PROTEIN 27"/>
    <property type="match status" value="1"/>
</dbReference>
<feature type="repeat" description="TPR" evidence="3">
    <location>
        <begin position="557"/>
        <end position="590"/>
    </location>
</feature>
<dbReference type="OMA" id="NNRYARA"/>
<evidence type="ECO:0000256" key="2">
    <source>
        <dbReference type="ARBA" id="ARBA00022803"/>
    </source>
</evidence>
<keyword evidence="5" id="KW-1185">Reference proteome</keyword>
<dbReference type="eggNOG" id="KOG1128">
    <property type="taxonomic scope" value="Eukaryota"/>
</dbReference>
<dbReference type="OrthoDB" id="1936594at2759"/>
<dbReference type="InterPro" id="IPR011990">
    <property type="entry name" value="TPR-like_helical_dom_sf"/>
</dbReference>
<evidence type="ECO:0000256" key="3">
    <source>
        <dbReference type="PROSITE-ProRule" id="PRU00339"/>
    </source>
</evidence>